<evidence type="ECO:0000313" key="3">
    <source>
        <dbReference type="EMBL" id="KDN44090.1"/>
    </source>
</evidence>
<dbReference type="Pfam" id="PF00199">
    <property type="entry name" value="Catalase"/>
    <property type="match status" value="2"/>
</dbReference>
<comment type="caution">
    <text evidence="3">The sequence shown here is derived from an EMBL/GenBank/DDBJ whole genome shotgun (WGS) entry which is preliminary data.</text>
</comment>
<accession>A0A066VZW5</accession>
<dbReference type="PANTHER" id="PTHR11465:SF62">
    <property type="entry name" value="CATALASE T"/>
    <property type="match status" value="1"/>
</dbReference>
<gene>
    <name evidence="3" type="ORF">K437DRAFT_268920</name>
</gene>
<name>A0A066VZW5_TILAU</name>
<dbReference type="GO" id="GO:0042744">
    <property type="term" value="P:hydrogen peroxide catabolic process"/>
    <property type="evidence" value="ECO:0007669"/>
    <property type="project" value="TreeGrafter"/>
</dbReference>
<dbReference type="AlphaFoldDB" id="A0A066VZW5"/>
<sequence length="373" mass="41462">MPHPYAVLHAGTEDWPDGALLLDRERIPERVVHAKGGSAHGVFTYTRPNPELSRAKLFSEAGKKTPITARFSTIDVGPQEFPLHELGQLELNRNVPNNFTEIEQNAFNPSHLVPGLESSADPLLQSRLFSYPETHRHCIGPNYQQLPVNIPSAIKHTSGMYNFQCDGASTFLNQGARPIHLSSLDPPHFIAPDYEPYRVAEAQDGHATLFLSGVSPQDFVQPRELYCRIFNDTQSEMFLKDASRHMSTSTSKDVLARPISVFHQVGVPLTAQIAKNVSVQSYEKDLAKMRFMGSHNHSAGLSTQQMIAELYPQKYYSNGKGAPPSNSKFDKGYAKSNGKPKFTPNDSVAGEYNPRRKHQEPTSPLAKVKQTLS</sequence>
<dbReference type="STRING" id="1037660.A0A066VZW5"/>
<dbReference type="InterPro" id="IPR020835">
    <property type="entry name" value="Catalase_sf"/>
</dbReference>
<dbReference type="SUPFAM" id="SSF56634">
    <property type="entry name" value="Heme-dependent catalase-like"/>
    <property type="match status" value="2"/>
</dbReference>
<dbReference type="SMART" id="SM01060">
    <property type="entry name" value="Catalase"/>
    <property type="match status" value="1"/>
</dbReference>
<dbReference type="PROSITE" id="PS51402">
    <property type="entry name" value="CATALASE_3"/>
    <property type="match status" value="1"/>
</dbReference>
<dbReference type="Proteomes" id="UP000027361">
    <property type="component" value="Unassembled WGS sequence"/>
</dbReference>
<dbReference type="GO" id="GO:0004096">
    <property type="term" value="F:catalase activity"/>
    <property type="evidence" value="ECO:0007669"/>
    <property type="project" value="InterPro"/>
</dbReference>
<reference evidence="3 4" key="1">
    <citation type="submission" date="2014-05" db="EMBL/GenBank/DDBJ databases">
        <title>Draft genome sequence of a rare smut relative, Tilletiaria anomala UBC 951.</title>
        <authorList>
            <consortium name="DOE Joint Genome Institute"/>
            <person name="Toome M."/>
            <person name="Kuo A."/>
            <person name="Henrissat B."/>
            <person name="Lipzen A."/>
            <person name="Tritt A."/>
            <person name="Yoshinaga Y."/>
            <person name="Zane M."/>
            <person name="Barry K."/>
            <person name="Grigoriev I.V."/>
            <person name="Spatafora J.W."/>
            <person name="Aimea M.C."/>
        </authorList>
    </citation>
    <scope>NUCLEOTIDE SEQUENCE [LARGE SCALE GENOMIC DNA]</scope>
    <source>
        <strain evidence="3 4">UBC 951</strain>
    </source>
</reference>
<dbReference type="RefSeq" id="XP_013242628.1">
    <property type="nucleotide sequence ID" value="XM_013387174.1"/>
</dbReference>
<dbReference type="GO" id="GO:0020037">
    <property type="term" value="F:heme binding"/>
    <property type="evidence" value="ECO:0007669"/>
    <property type="project" value="InterPro"/>
</dbReference>
<dbReference type="Gene3D" id="2.40.180.10">
    <property type="entry name" value="Catalase core domain"/>
    <property type="match status" value="2"/>
</dbReference>
<evidence type="ECO:0000256" key="1">
    <source>
        <dbReference type="SAM" id="MobiDB-lite"/>
    </source>
</evidence>
<dbReference type="GO" id="GO:0046872">
    <property type="term" value="F:metal ion binding"/>
    <property type="evidence" value="ECO:0007669"/>
    <property type="project" value="UniProtKB-KW"/>
</dbReference>
<dbReference type="GeneID" id="25266065"/>
<dbReference type="GO" id="GO:0005777">
    <property type="term" value="C:peroxisome"/>
    <property type="evidence" value="ECO:0007669"/>
    <property type="project" value="TreeGrafter"/>
</dbReference>
<dbReference type="GO" id="GO:0042542">
    <property type="term" value="P:response to hydrogen peroxide"/>
    <property type="evidence" value="ECO:0007669"/>
    <property type="project" value="TreeGrafter"/>
</dbReference>
<evidence type="ECO:0000313" key="4">
    <source>
        <dbReference type="Proteomes" id="UP000027361"/>
    </source>
</evidence>
<organism evidence="3 4">
    <name type="scientific">Tilletiaria anomala (strain ATCC 24038 / CBS 436.72 / UBC 951)</name>
    <dbReference type="NCBI Taxonomy" id="1037660"/>
    <lineage>
        <taxon>Eukaryota</taxon>
        <taxon>Fungi</taxon>
        <taxon>Dikarya</taxon>
        <taxon>Basidiomycota</taxon>
        <taxon>Ustilaginomycotina</taxon>
        <taxon>Exobasidiomycetes</taxon>
        <taxon>Georgefischeriales</taxon>
        <taxon>Tilletiariaceae</taxon>
        <taxon>Tilletiaria</taxon>
    </lineage>
</organism>
<dbReference type="PRINTS" id="PR00067">
    <property type="entry name" value="CATALASE"/>
</dbReference>
<dbReference type="EMBL" id="JMSN01000055">
    <property type="protein sequence ID" value="KDN44090.1"/>
    <property type="molecule type" value="Genomic_DNA"/>
</dbReference>
<evidence type="ECO:0000259" key="2">
    <source>
        <dbReference type="SMART" id="SM01060"/>
    </source>
</evidence>
<dbReference type="InterPro" id="IPR011614">
    <property type="entry name" value="Catalase_core"/>
</dbReference>
<dbReference type="GO" id="GO:0005739">
    <property type="term" value="C:mitochondrion"/>
    <property type="evidence" value="ECO:0007669"/>
    <property type="project" value="TreeGrafter"/>
</dbReference>
<proteinExistence type="predicted"/>
<feature type="domain" description="Catalase core" evidence="2">
    <location>
        <begin position="1"/>
        <end position="188"/>
    </location>
</feature>
<feature type="region of interest" description="Disordered" evidence="1">
    <location>
        <begin position="318"/>
        <end position="373"/>
    </location>
</feature>
<dbReference type="OrthoDB" id="6880011at2759"/>
<keyword evidence="4" id="KW-1185">Reference proteome</keyword>
<dbReference type="InterPro" id="IPR018028">
    <property type="entry name" value="Catalase"/>
</dbReference>
<protein>
    <submittedName>
        <fullName evidence="3">Heme-dependent catalase</fullName>
    </submittedName>
</protein>
<dbReference type="InParanoid" id="A0A066VZW5"/>
<dbReference type="HOGENOM" id="CLU_742237_0_0_1"/>
<dbReference type="PANTHER" id="PTHR11465">
    <property type="entry name" value="CATALASE"/>
    <property type="match status" value="1"/>
</dbReference>